<dbReference type="Pfam" id="PF00027">
    <property type="entry name" value="cNMP_binding"/>
    <property type="match status" value="1"/>
</dbReference>
<dbReference type="InterPro" id="IPR050397">
    <property type="entry name" value="Env_Response_Regulators"/>
</dbReference>
<dbReference type="InterPro" id="IPR014710">
    <property type="entry name" value="RmlC-like_jellyroll"/>
</dbReference>
<reference evidence="5" key="1">
    <citation type="journal article" date="2014" name="Int. J. Syst. Evol. Microbiol.">
        <title>Complete genome of a new Firmicutes species belonging to the dominant human colonic microbiota ('Ruminococcus bicirculans') reveals two chromosomes and a selective capacity to utilize plant glucans.</title>
        <authorList>
            <consortium name="NISC Comparative Sequencing Program"/>
            <person name="Wegmann U."/>
            <person name="Louis P."/>
            <person name="Goesmann A."/>
            <person name="Henrissat B."/>
            <person name="Duncan S.H."/>
            <person name="Flint H.J."/>
        </authorList>
    </citation>
    <scope>NUCLEOTIDE SEQUENCE</scope>
    <source>
        <strain evidence="5">NBRC 108216</strain>
    </source>
</reference>
<dbReference type="CDD" id="cd00038">
    <property type="entry name" value="CAP_ED"/>
    <property type="match status" value="1"/>
</dbReference>
<dbReference type="InterPro" id="IPR036390">
    <property type="entry name" value="WH_DNA-bd_sf"/>
</dbReference>
<dbReference type="InterPro" id="IPR000595">
    <property type="entry name" value="cNMP-bd_dom"/>
</dbReference>
<dbReference type="Gene3D" id="1.10.10.10">
    <property type="entry name" value="Winged helix-like DNA-binding domain superfamily/Winged helix DNA-binding domain"/>
    <property type="match status" value="1"/>
</dbReference>
<reference evidence="5" key="2">
    <citation type="submission" date="2023-01" db="EMBL/GenBank/DDBJ databases">
        <title>Draft genome sequence of Algimonas porphyrae strain NBRC 108216.</title>
        <authorList>
            <person name="Sun Q."/>
            <person name="Mori K."/>
        </authorList>
    </citation>
    <scope>NUCLEOTIDE SEQUENCE</scope>
    <source>
        <strain evidence="5">NBRC 108216</strain>
    </source>
</reference>
<sequence length="255" mass="28856">MHPLIRKISHFADISADEADMLLGLFSHEQAYADGDAVFSADTEQSTFFVVLEGWFYSFSILPDGARQIHDVYHAGDVIGLDHLSWSRSTISVSAASDGRLAAAPLTPARRVMFRNPHLSAIFYSLHMLTNVQLLDRITAIARLGAYESLAYFLSDATARRRMISADYPSELYLPLSQKFIADCLGLSAVHVSRQFNKLIENKLLRRLSRSSIQILDEDRLRKISDYQDRYANLDRHRFERELGRALAGHHGQSE</sequence>
<dbReference type="PANTHER" id="PTHR24567:SF68">
    <property type="entry name" value="DNA-BINDING TRANSCRIPTIONAL DUAL REGULATOR CRP"/>
    <property type="match status" value="1"/>
</dbReference>
<dbReference type="SUPFAM" id="SSF51206">
    <property type="entry name" value="cAMP-binding domain-like"/>
    <property type="match status" value="1"/>
</dbReference>
<keyword evidence="6" id="KW-1185">Reference proteome</keyword>
<name>A0ABQ5V2I7_9PROT</name>
<dbReference type="RefSeq" id="WP_284371069.1">
    <property type="nucleotide sequence ID" value="NZ_BSNJ01000003.1"/>
</dbReference>
<dbReference type="Pfam" id="PF13545">
    <property type="entry name" value="HTH_Crp_2"/>
    <property type="match status" value="1"/>
</dbReference>
<comment type="caution">
    <text evidence="5">The sequence shown here is derived from an EMBL/GenBank/DDBJ whole genome shotgun (WGS) entry which is preliminary data.</text>
</comment>
<keyword evidence="3" id="KW-0804">Transcription</keyword>
<dbReference type="Proteomes" id="UP001161390">
    <property type="component" value="Unassembled WGS sequence"/>
</dbReference>
<dbReference type="SMART" id="SM00100">
    <property type="entry name" value="cNMP"/>
    <property type="match status" value="1"/>
</dbReference>
<dbReference type="InterPro" id="IPR012318">
    <property type="entry name" value="HTH_CRP"/>
</dbReference>
<dbReference type="EMBL" id="BSNJ01000003">
    <property type="protein sequence ID" value="GLQ20452.1"/>
    <property type="molecule type" value="Genomic_DNA"/>
</dbReference>
<evidence type="ECO:0000256" key="3">
    <source>
        <dbReference type="ARBA" id="ARBA00023163"/>
    </source>
</evidence>
<dbReference type="InterPro" id="IPR036388">
    <property type="entry name" value="WH-like_DNA-bd_sf"/>
</dbReference>
<evidence type="ECO:0000313" key="6">
    <source>
        <dbReference type="Proteomes" id="UP001161390"/>
    </source>
</evidence>
<gene>
    <name evidence="5" type="ORF">GCM10007854_14070</name>
</gene>
<accession>A0ABQ5V2I7</accession>
<proteinExistence type="predicted"/>
<evidence type="ECO:0000256" key="1">
    <source>
        <dbReference type="ARBA" id="ARBA00023015"/>
    </source>
</evidence>
<dbReference type="PANTHER" id="PTHR24567">
    <property type="entry name" value="CRP FAMILY TRANSCRIPTIONAL REGULATORY PROTEIN"/>
    <property type="match status" value="1"/>
</dbReference>
<dbReference type="SUPFAM" id="SSF46785">
    <property type="entry name" value="Winged helix' DNA-binding domain"/>
    <property type="match status" value="1"/>
</dbReference>
<feature type="domain" description="HTH crp-type" evidence="4">
    <location>
        <begin position="144"/>
        <end position="219"/>
    </location>
</feature>
<evidence type="ECO:0000259" key="4">
    <source>
        <dbReference type="PROSITE" id="PS51063"/>
    </source>
</evidence>
<keyword evidence="2" id="KW-0238">DNA-binding</keyword>
<protein>
    <submittedName>
        <fullName evidence="5">Crp/Fnr family transcriptional regulator</fullName>
    </submittedName>
</protein>
<keyword evidence="1" id="KW-0805">Transcription regulation</keyword>
<dbReference type="Gene3D" id="2.60.120.10">
    <property type="entry name" value="Jelly Rolls"/>
    <property type="match status" value="1"/>
</dbReference>
<evidence type="ECO:0000313" key="5">
    <source>
        <dbReference type="EMBL" id="GLQ20452.1"/>
    </source>
</evidence>
<evidence type="ECO:0000256" key="2">
    <source>
        <dbReference type="ARBA" id="ARBA00023125"/>
    </source>
</evidence>
<dbReference type="InterPro" id="IPR018490">
    <property type="entry name" value="cNMP-bd_dom_sf"/>
</dbReference>
<organism evidence="5 6">
    <name type="scientific">Algimonas porphyrae</name>
    <dbReference type="NCBI Taxonomy" id="1128113"/>
    <lineage>
        <taxon>Bacteria</taxon>
        <taxon>Pseudomonadati</taxon>
        <taxon>Pseudomonadota</taxon>
        <taxon>Alphaproteobacteria</taxon>
        <taxon>Maricaulales</taxon>
        <taxon>Robiginitomaculaceae</taxon>
        <taxon>Algimonas</taxon>
    </lineage>
</organism>
<dbReference type="PROSITE" id="PS51063">
    <property type="entry name" value="HTH_CRP_2"/>
    <property type="match status" value="1"/>
</dbReference>